<dbReference type="RefSeq" id="WP_102242080.1">
    <property type="nucleotide sequence ID" value="NZ_CP025704.1"/>
</dbReference>
<proteinExistence type="predicted"/>
<evidence type="ECO:0000313" key="1">
    <source>
        <dbReference type="EMBL" id="AUN96785.1"/>
    </source>
</evidence>
<accession>A0A2K9NNY5</accession>
<reference evidence="1 2" key="1">
    <citation type="submission" date="2018-01" db="EMBL/GenBank/DDBJ databases">
        <title>Complete genome sequence of Bacteriovorax stolpii DSM12778.</title>
        <authorList>
            <person name="Tang B."/>
            <person name="Chang J."/>
        </authorList>
    </citation>
    <scope>NUCLEOTIDE SEQUENCE [LARGE SCALE GENOMIC DNA]</scope>
    <source>
        <strain evidence="1 2">DSM 12778</strain>
    </source>
</reference>
<evidence type="ECO:0000313" key="2">
    <source>
        <dbReference type="Proteomes" id="UP000235584"/>
    </source>
</evidence>
<dbReference type="KEGG" id="bsto:C0V70_01430"/>
<name>A0A2K9NNY5_BACTC</name>
<dbReference type="EMBL" id="CP025704">
    <property type="protein sequence ID" value="AUN96785.1"/>
    <property type="molecule type" value="Genomic_DNA"/>
</dbReference>
<gene>
    <name evidence="1" type="ORF">C0V70_01430</name>
</gene>
<sequence length="144" mass="15712">MKTLILITAGLLSVNAFACPDLTGSYIDKNGESIILSQKGCEEVSVLSRPLTHTLLLDNQFTVVQDDQEVRAMGRGAFAGEELVLEVKVQYKKDPGIPSIFLPVRAVNKYSQTASGDLMEKSTIYNASNGVLTNTKATYRRANQ</sequence>
<organism evidence="1 2">
    <name type="scientific">Bacteriovorax stolpii</name>
    <name type="common">Bdellovibrio stolpii</name>
    <dbReference type="NCBI Taxonomy" id="960"/>
    <lineage>
        <taxon>Bacteria</taxon>
        <taxon>Pseudomonadati</taxon>
        <taxon>Bdellovibrionota</taxon>
        <taxon>Bacteriovoracia</taxon>
        <taxon>Bacteriovoracales</taxon>
        <taxon>Bacteriovoracaceae</taxon>
        <taxon>Bacteriovorax</taxon>
    </lineage>
</organism>
<protein>
    <submittedName>
        <fullName evidence="1">Uncharacterized protein</fullName>
    </submittedName>
</protein>
<dbReference type="Proteomes" id="UP000235584">
    <property type="component" value="Chromosome"/>
</dbReference>
<keyword evidence="2" id="KW-1185">Reference proteome</keyword>
<dbReference type="AlphaFoldDB" id="A0A2K9NNY5"/>